<feature type="transmembrane region" description="Helical" evidence="5">
    <location>
        <begin position="349"/>
        <end position="369"/>
    </location>
</feature>
<evidence type="ECO:0000256" key="1">
    <source>
        <dbReference type="ARBA" id="ARBA00004141"/>
    </source>
</evidence>
<feature type="transmembrane region" description="Helical" evidence="5">
    <location>
        <begin position="21"/>
        <end position="42"/>
    </location>
</feature>
<feature type="transmembrane region" description="Helical" evidence="5">
    <location>
        <begin position="309"/>
        <end position="329"/>
    </location>
</feature>
<organism evidence="7 8">
    <name type="scientific">Zhongshania marina</name>
    <dbReference type="NCBI Taxonomy" id="2304603"/>
    <lineage>
        <taxon>Bacteria</taxon>
        <taxon>Pseudomonadati</taxon>
        <taxon>Pseudomonadota</taxon>
        <taxon>Gammaproteobacteria</taxon>
        <taxon>Cellvibrionales</taxon>
        <taxon>Spongiibacteraceae</taxon>
        <taxon>Zhongshania</taxon>
    </lineage>
</organism>
<evidence type="ECO:0000313" key="8">
    <source>
        <dbReference type="Proteomes" id="UP000274695"/>
    </source>
</evidence>
<dbReference type="InterPro" id="IPR036513">
    <property type="entry name" value="STAS_dom_sf"/>
</dbReference>
<accession>A0ABX9W5Q6</accession>
<reference evidence="7 8" key="1">
    <citation type="submission" date="2018-10" db="EMBL/GenBank/DDBJ databases">
        <title>Draft genome sequence of Zhongshania sp. DSW25-10.</title>
        <authorList>
            <person name="Oh J."/>
        </authorList>
    </citation>
    <scope>NUCLEOTIDE SEQUENCE [LARGE SCALE GENOMIC DNA]</scope>
    <source>
        <strain evidence="7 8">DSW25-10</strain>
    </source>
</reference>
<comment type="caution">
    <text evidence="7">The sequence shown here is derived from an EMBL/GenBank/DDBJ whole genome shotgun (WGS) entry which is preliminary data.</text>
</comment>
<dbReference type="NCBIfam" id="TIGR00815">
    <property type="entry name" value="sulP"/>
    <property type="match status" value="1"/>
</dbReference>
<dbReference type="EMBL" id="RHGB01000003">
    <property type="protein sequence ID" value="RNL66765.1"/>
    <property type="molecule type" value="Genomic_DNA"/>
</dbReference>
<feature type="transmembrane region" description="Helical" evidence="5">
    <location>
        <begin position="269"/>
        <end position="289"/>
    </location>
</feature>
<dbReference type="InterPro" id="IPR011547">
    <property type="entry name" value="SLC26A/SulP_dom"/>
</dbReference>
<protein>
    <submittedName>
        <fullName evidence="7">Sulfate permease</fullName>
    </submittedName>
</protein>
<dbReference type="Pfam" id="PF01740">
    <property type="entry name" value="STAS"/>
    <property type="match status" value="1"/>
</dbReference>
<dbReference type="InterPro" id="IPR001902">
    <property type="entry name" value="SLC26A/SulP_fam"/>
</dbReference>
<evidence type="ECO:0000256" key="4">
    <source>
        <dbReference type="ARBA" id="ARBA00023136"/>
    </source>
</evidence>
<dbReference type="SUPFAM" id="SSF52091">
    <property type="entry name" value="SpoIIaa-like"/>
    <property type="match status" value="1"/>
</dbReference>
<keyword evidence="8" id="KW-1185">Reference proteome</keyword>
<feature type="transmembrane region" description="Helical" evidence="5">
    <location>
        <begin position="54"/>
        <end position="69"/>
    </location>
</feature>
<evidence type="ECO:0000256" key="3">
    <source>
        <dbReference type="ARBA" id="ARBA00022989"/>
    </source>
</evidence>
<feature type="transmembrane region" description="Helical" evidence="5">
    <location>
        <begin position="219"/>
        <end position="241"/>
    </location>
</feature>
<dbReference type="Pfam" id="PF00916">
    <property type="entry name" value="Sulfate_transp"/>
    <property type="match status" value="1"/>
</dbReference>
<dbReference type="PROSITE" id="PS50801">
    <property type="entry name" value="STAS"/>
    <property type="match status" value="1"/>
</dbReference>
<evidence type="ECO:0000256" key="5">
    <source>
        <dbReference type="SAM" id="Phobius"/>
    </source>
</evidence>
<dbReference type="PANTHER" id="PTHR11814">
    <property type="entry name" value="SULFATE TRANSPORTER"/>
    <property type="match status" value="1"/>
</dbReference>
<evidence type="ECO:0000256" key="2">
    <source>
        <dbReference type="ARBA" id="ARBA00022692"/>
    </source>
</evidence>
<dbReference type="Proteomes" id="UP000274695">
    <property type="component" value="Unassembled WGS sequence"/>
</dbReference>
<dbReference type="CDD" id="cd07042">
    <property type="entry name" value="STAS_SulP_like_sulfate_transporter"/>
    <property type="match status" value="1"/>
</dbReference>
<feature type="transmembrane region" description="Helical" evidence="5">
    <location>
        <begin position="135"/>
        <end position="157"/>
    </location>
</feature>
<keyword evidence="4 5" id="KW-0472">Membrane</keyword>
<sequence length="575" mass="62035">MVFKSLIKLPLFSQLTSYNRSLFVSDAVAGLVTAFISIPQSMAYSNLAGLPPEYGLYCSLLPLMLYALLGSSRTLVVGPAALISLMIASTIDKLSPSSVTETIEYAVNLSLLTGFFLCFLSLLRLGNASHYISKPVITGFTSAAAIIIAVSQLPLLLGVENDRSFNISDALLQPEVYFSGINVVVIGVSLLGFVILWLSRNLPSFLIRFCVVPTVVRQGIVRLGPIVAIIISSAIVAVYSLDSNYGVDVVGAIPSSLPSFSVGFIKPSLWLELAMPAVSMALICFLNSIAVTKSLASKRHELIDANQELLALGVANVGSALTGTFSLAGSLSRSLVNYYAGARTQVANIISAAIILLTVLFFTPLLYFLPQAVLGVIVIASVLPMVGVDKILHYWSINKADAVSLSITFAAVLMLGVDRGIWIGIGCSMVLLIHRTSKPHIAVVGRVQGGTSFRNSEKLDVETLNNSVFLRIDESLYFANVQHVEDYILNYCSNRPSLRHIVIIFSSVNFIDGSALETCERLVVSLRSSGLTLHLCEVKGIVHDQLKKTNLLTLLEPGKVFYSADEAMQYIESLQ</sequence>
<feature type="transmembrane region" description="Helical" evidence="5">
    <location>
        <begin position="177"/>
        <end position="198"/>
    </location>
</feature>
<evidence type="ECO:0000259" key="6">
    <source>
        <dbReference type="PROSITE" id="PS50801"/>
    </source>
</evidence>
<name>A0ABX9W5Q6_9GAMM</name>
<dbReference type="InterPro" id="IPR002645">
    <property type="entry name" value="STAS_dom"/>
</dbReference>
<feature type="transmembrane region" description="Helical" evidence="5">
    <location>
        <begin position="103"/>
        <end position="123"/>
    </location>
</feature>
<dbReference type="Gene3D" id="3.30.750.24">
    <property type="entry name" value="STAS domain"/>
    <property type="match status" value="1"/>
</dbReference>
<feature type="domain" description="STAS" evidence="6">
    <location>
        <begin position="457"/>
        <end position="571"/>
    </location>
</feature>
<comment type="subcellular location">
    <subcellularLocation>
        <location evidence="1">Membrane</location>
        <topology evidence="1">Multi-pass membrane protein</topology>
    </subcellularLocation>
</comment>
<feature type="transmembrane region" description="Helical" evidence="5">
    <location>
        <begin position="376"/>
        <end position="395"/>
    </location>
</feature>
<keyword evidence="2 5" id="KW-0812">Transmembrane</keyword>
<gene>
    <name evidence="7" type="primary">sulP</name>
    <name evidence="7" type="ORF">D0911_04310</name>
</gene>
<evidence type="ECO:0000313" key="7">
    <source>
        <dbReference type="EMBL" id="RNL66765.1"/>
    </source>
</evidence>
<keyword evidence="3 5" id="KW-1133">Transmembrane helix</keyword>
<proteinExistence type="predicted"/>
<feature type="transmembrane region" description="Helical" evidence="5">
    <location>
        <begin position="407"/>
        <end position="433"/>
    </location>
</feature>
<feature type="transmembrane region" description="Helical" evidence="5">
    <location>
        <begin position="74"/>
        <end position="91"/>
    </location>
</feature>